<dbReference type="GO" id="GO:0004534">
    <property type="term" value="F:5'-3' RNA exonuclease activity"/>
    <property type="evidence" value="ECO:0007669"/>
    <property type="project" value="TreeGrafter"/>
</dbReference>
<dbReference type="PANTHER" id="PTHR42924">
    <property type="entry name" value="EXONUCLEASE"/>
    <property type="match status" value="1"/>
</dbReference>
<sequence>MIHINWMEQSGMSPVSRRDLLKATAAVTAIGAGRLALGPQPALAADTTGTPLARPISMAMHIHASWSEGAGTMQGHLEQATRAGIDVMWWTEHDFRMAEHGYPGVLHMNGPSEQVNGVACSWAEEREGTLASSQVLWDKTMASPGDASAPGSVRLSATSAGRDAAAVRISGSATNTVLQRSLYDQTIEVDVFPAEVSPHAYLAVEVTTSWRPATAGRPAGQYTLTYIVDGTQGKSRKCTGLNAVVHLPARQGRWNTLRMSPAEDIARFWPDLESRDAAMLDLTLGAVSEKERLADGWFDLLRISRPARSDDAVLQVQAALMAGYSAKFPAVRQYQGLEVSLVKPTHVNWFGPKITMPTFAKPTPTADPDPAAGLAVVSMIQSMGGLASYNHPFGTSTPANLPPAQQDAMRASVAKTVLADRAMGCDILEVGYPSRGGVDLDRHSQLWDVCSRNGIFLTGTGVSDDHSGQDWLGQKSNFVTWAHAPSRELADLLAGLSAGRVYFGDPARFSGVIDLQVDGAAPMGSVTVSTAATRTVRAILTGLPADSVVRIVQGTVDLAGPSKPEPGTTFTEMPSAAWAAQGFVDVPVNTSAPRFVRVEVRDRAGAVLALSNPVWLLRDIPEGGIPAARRMR</sequence>
<proteinExistence type="predicted"/>
<comment type="caution">
    <text evidence="1">The sequence shown here is derived from an EMBL/GenBank/DDBJ whole genome shotgun (WGS) entry which is preliminary data.</text>
</comment>
<dbReference type="InterPro" id="IPR052018">
    <property type="entry name" value="PHP_domain"/>
</dbReference>
<dbReference type="EMBL" id="BONV01000002">
    <property type="protein sequence ID" value="GIG77512.1"/>
    <property type="molecule type" value="Genomic_DNA"/>
</dbReference>
<name>A0A8J3LST6_9ACTN</name>
<dbReference type="SUPFAM" id="SSF89550">
    <property type="entry name" value="PHP domain-like"/>
    <property type="match status" value="2"/>
</dbReference>
<dbReference type="InterPro" id="IPR006311">
    <property type="entry name" value="TAT_signal"/>
</dbReference>
<dbReference type="PROSITE" id="PS51318">
    <property type="entry name" value="TAT"/>
    <property type="match status" value="1"/>
</dbReference>
<dbReference type="Gene3D" id="3.20.20.140">
    <property type="entry name" value="Metal-dependent hydrolases"/>
    <property type="match status" value="1"/>
</dbReference>
<dbReference type="GO" id="GO:0035312">
    <property type="term" value="F:5'-3' DNA exonuclease activity"/>
    <property type="evidence" value="ECO:0007669"/>
    <property type="project" value="TreeGrafter"/>
</dbReference>
<gene>
    <name evidence="1" type="ORF">Pka01_06390</name>
</gene>
<evidence type="ECO:0000313" key="1">
    <source>
        <dbReference type="EMBL" id="GIG77512.1"/>
    </source>
</evidence>
<protein>
    <submittedName>
        <fullName evidence="1">Uncharacterized protein</fullName>
    </submittedName>
</protein>
<accession>A0A8J3LST6</accession>
<dbReference type="AlphaFoldDB" id="A0A8J3LST6"/>
<reference evidence="1 2" key="1">
    <citation type="submission" date="2021-01" db="EMBL/GenBank/DDBJ databases">
        <title>Whole genome shotgun sequence of Planotetraspora kaengkrachanensis NBRC 104272.</title>
        <authorList>
            <person name="Komaki H."/>
            <person name="Tamura T."/>
        </authorList>
    </citation>
    <scope>NUCLEOTIDE SEQUENCE [LARGE SCALE GENOMIC DNA]</scope>
    <source>
        <strain evidence="1 2">NBRC 104272</strain>
    </source>
</reference>
<keyword evidence="2" id="KW-1185">Reference proteome</keyword>
<dbReference type="PANTHER" id="PTHR42924:SF3">
    <property type="entry name" value="POLYMERASE_HISTIDINOL PHOSPHATASE N-TERMINAL DOMAIN-CONTAINING PROTEIN"/>
    <property type="match status" value="1"/>
</dbReference>
<dbReference type="InterPro" id="IPR016195">
    <property type="entry name" value="Pol/histidinol_Pase-like"/>
</dbReference>
<dbReference type="RefSeq" id="WP_203881034.1">
    <property type="nucleotide sequence ID" value="NZ_BAABHH010000002.1"/>
</dbReference>
<organism evidence="1 2">
    <name type="scientific">Planotetraspora kaengkrachanensis</name>
    <dbReference type="NCBI Taxonomy" id="575193"/>
    <lineage>
        <taxon>Bacteria</taxon>
        <taxon>Bacillati</taxon>
        <taxon>Actinomycetota</taxon>
        <taxon>Actinomycetes</taxon>
        <taxon>Streptosporangiales</taxon>
        <taxon>Streptosporangiaceae</taxon>
        <taxon>Planotetraspora</taxon>
    </lineage>
</organism>
<evidence type="ECO:0000313" key="2">
    <source>
        <dbReference type="Proteomes" id="UP000630097"/>
    </source>
</evidence>
<dbReference type="Proteomes" id="UP000630097">
    <property type="component" value="Unassembled WGS sequence"/>
</dbReference>
<dbReference type="NCBIfam" id="NF038032">
    <property type="entry name" value="CehA_McbA_metalo"/>
    <property type="match status" value="1"/>
</dbReference>